<evidence type="ECO:0000256" key="8">
    <source>
        <dbReference type="ARBA" id="ARBA00079653"/>
    </source>
</evidence>
<dbReference type="InterPro" id="IPR049449">
    <property type="entry name" value="TesB_ACOT8-like_N"/>
</dbReference>
<dbReference type="PANTHER" id="PTHR11066">
    <property type="entry name" value="ACYL-COA THIOESTERASE"/>
    <property type="match status" value="1"/>
</dbReference>
<dbReference type="CDD" id="cd03444">
    <property type="entry name" value="Thioesterase_II_repeat1"/>
    <property type="match status" value="1"/>
</dbReference>
<keyword evidence="12" id="KW-1185">Reference proteome</keyword>
<dbReference type="GO" id="GO:0047617">
    <property type="term" value="F:fatty acyl-CoA hydrolase activity"/>
    <property type="evidence" value="ECO:0007669"/>
    <property type="project" value="UniProtKB-EC"/>
</dbReference>
<dbReference type="InterPro" id="IPR025652">
    <property type="entry name" value="TesB_C"/>
</dbReference>
<sequence>MLEVTRKLVELLDLSPTGDDHFQGDSEDLGFPNVFGGQVLGQALMAASRTVEDRLAHSLHAYFLRPGNHSLPIDYEVQRVRDGGSFSVRRVIARQDGKEILTAAVSFQVAEEGFEHQMDMPSAEGYEGLPSESDYVEKLLPHVPDAMKSKLARNRPVEIRPIDPVNPLKPEKKAPTKQSWLRVQGELPNDPILHRCLLAYASDFTFLGTSLNPHGVTFMSRNMQVASLDHAIWFHREFRIDDWLLYDKDSPSAAGGRGFNRGNFFNRDGVLVASTTQEALIRKRS</sequence>
<evidence type="ECO:0000256" key="6">
    <source>
        <dbReference type="ARBA" id="ARBA00050943"/>
    </source>
</evidence>
<dbReference type="InterPro" id="IPR029069">
    <property type="entry name" value="HotDog_dom_sf"/>
</dbReference>
<dbReference type="EMBL" id="FNNE01000001">
    <property type="protein sequence ID" value="SDW01729.1"/>
    <property type="molecule type" value="Genomic_DNA"/>
</dbReference>
<feature type="domain" description="Acyl-CoA thioesterase 2 C-terminal" evidence="9">
    <location>
        <begin position="152"/>
        <end position="278"/>
    </location>
</feature>
<dbReference type="InterPro" id="IPR042171">
    <property type="entry name" value="Acyl-CoA_hotdog"/>
</dbReference>
<reference evidence="11 12" key="1">
    <citation type="submission" date="2016-10" db="EMBL/GenBank/DDBJ databases">
        <authorList>
            <person name="de Groot N.N."/>
        </authorList>
    </citation>
    <scope>NUCLEOTIDE SEQUENCE [LARGE SCALE GENOMIC DNA]</scope>
    <source>
        <strain evidence="11 12">CGMCC 1.7059</strain>
    </source>
</reference>
<dbReference type="GO" id="GO:0006637">
    <property type="term" value="P:acyl-CoA metabolic process"/>
    <property type="evidence" value="ECO:0007669"/>
    <property type="project" value="InterPro"/>
</dbReference>
<gene>
    <name evidence="11" type="ORF">SAMN04487960_101103</name>
</gene>
<evidence type="ECO:0000256" key="1">
    <source>
        <dbReference type="ARBA" id="ARBA00006538"/>
    </source>
</evidence>
<dbReference type="OrthoDB" id="9781019at2"/>
<dbReference type="Proteomes" id="UP000199675">
    <property type="component" value="Unassembled WGS sequence"/>
</dbReference>
<keyword evidence="3" id="KW-0378">Hydrolase</keyword>
<evidence type="ECO:0000256" key="4">
    <source>
        <dbReference type="ARBA" id="ARBA00023098"/>
    </source>
</evidence>
<keyword evidence="4" id="KW-0443">Lipid metabolism</keyword>
<evidence type="ECO:0000256" key="7">
    <source>
        <dbReference type="ARBA" id="ARBA00071120"/>
    </source>
</evidence>
<evidence type="ECO:0000256" key="5">
    <source>
        <dbReference type="ARBA" id="ARBA00038894"/>
    </source>
</evidence>
<dbReference type="GO" id="GO:0009062">
    <property type="term" value="P:fatty acid catabolic process"/>
    <property type="evidence" value="ECO:0007669"/>
    <property type="project" value="TreeGrafter"/>
</dbReference>
<name>A0A1H2Q5M8_9GAMM</name>
<proteinExistence type="inferred from homology"/>
<comment type="catalytic activity">
    <reaction evidence="6">
        <text>a fatty acyl-CoA + H2O = a fatty acid + CoA + H(+)</text>
        <dbReference type="Rhea" id="RHEA:16781"/>
        <dbReference type="ChEBI" id="CHEBI:15377"/>
        <dbReference type="ChEBI" id="CHEBI:15378"/>
        <dbReference type="ChEBI" id="CHEBI:28868"/>
        <dbReference type="ChEBI" id="CHEBI:57287"/>
        <dbReference type="ChEBI" id="CHEBI:77636"/>
        <dbReference type="EC" id="3.1.2.20"/>
    </reaction>
    <physiologicalReaction direction="left-to-right" evidence="6">
        <dbReference type="Rhea" id="RHEA:16782"/>
    </physiologicalReaction>
</comment>
<organism evidence="11 12">
    <name type="scientific">Marinobacter mobilis</name>
    <dbReference type="NCBI Taxonomy" id="488533"/>
    <lineage>
        <taxon>Bacteria</taxon>
        <taxon>Pseudomonadati</taxon>
        <taxon>Pseudomonadota</taxon>
        <taxon>Gammaproteobacteria</taxon>
        <taxon>Pseudomonadales</taxon>
        <taxon>Marinobacteraceae</taxon>
        <taxon>Marinobacter</taxon>
    </lineage>
</organism>
<dbReference type="Pfam" id="PF13622">
    <property type="entry name" value="4HBT_3"/>
    <property type="match status" value="1"/>
</dbReference>
<dbReference type="CDD" id="cd03445">
    <property type="entry name" value="Thioesterase_II_repeat2"/>
    <property type="match status" value="1"/>
</dbReference>
<dbReference type="AlphaFoldDB" id="A0A1H2Q5M8"/>
<evidence type="ECO:0000259" key="9">
    <source>
        <dbReference type="Pfam" id="PF02551"/>
    </source>
</evidence>
<evidence type="ECO:0000313" key="11">
    <source>
        <dbReference type="EMBL" id="SDW01729.1"/>
    </source>
</evidence>
<comment type="subunit">
    <text evidence="2">Homotetramer.</text>
</comment>
<dbReference type="Gene3D" id="2.40.160.210">
    <property type="entry name" value="Acyl-CoA thioesterase, double hotdog domain"/>
    <property type="match status" value="1"/>
</dbReference>
<dbReference type="FunFam" id="2.40.160.210:FF:000001">
    <property type="entry name" value="Acyl-CoA thioesterase II"/>
    <property type="match status" value="1"/>
</dbReference>
<evidence type="ECO:0000313" key="12">
    <source>
        <dbReference type="Proteomes" id="UP000199675"/>
    </source>
</evidence>
<dbReference type="EC" id="3.1.2.20" evidence="5"/>
<feature type="domain" description="Acyl-CoA thioesterase-like N-terminal HotDog" evidence="10">
    <location>
        <begin position="33"/>
        <end position="108"/>
    </location>
</feature>
<protein>
    <recommendedName>
        <fullName evidence="7">Acyl-CoA thioesterase 2</fullName>
        <ecNumber evidence="5">3.1.2.20</ecNumber>
    </recommendedName>
    <alternativeName>
        <fullName evidence="8">Thioesterase II</fullName>
    </alternativeName>
</protein>
<dbReference type="SUPFAM" id="SSF54637">
    <property type="entry name" value="Thioesterase/thiol ester dehydrase-isomerase"/>
    <property type="match status" value="2"/>
</dbReference>
<dbReference type="Pfam" id="PF02551">
    <property type="entry name" value="Acyl_CoA_thio"/>
    <property type="match status" value="1"/>
</dbReference>
<dbReference type="RefSeq" id="WP_091810992.1">
    <property type="nucleotide sequence ID" value="NZ_FNNE01000001.1"/>
</dbReference>
<evidence type="ECO:0000259" key="10">
    <source>
        <dbReference type="Pfam" id="PF13622"/>
    </source>
</evidence>
<accession>A0A1H2Q5M8</accession>
<comment type="similarity">
    <text evidence="1">Belongs to the C/M/P thioester hydrolase family.</text>
</comment>
<evidence type="ECO:0000256" key="2">
    <source>
        <dbReference type="ARBA" id="ARBA00011881"/>
    </source>
</evidence>
<dbReference type="STRING" id="488533.SAMN04487960_101103"/>
<dbReference type="PANTHER" id="PTHR11066:SF34">
    <property type="entry name" value="ACYL-COENZYME A THIOESTERASE 8"/>
    <property type="match status" value="1"/>
</dbReference>
<dbReference type="InterPro" id="IPR003703">
    <property type="entry name" value="Acyl_CoA_thio"/>
</dbReference>
<dbReference type="GO" id="GO:0005829">
    <property type="term" value="C:cytosol"/>
    <property type="evidence" value="ECO:0007669"/>
    <property type="project" value="TreeGrafter"/>
</dbReference>
<evidence type="ECO:0000256" key="3">
    <source>
        <dbReference type="ARBA" id="ARBA00022801"/>
    </source>
</evidence>